<accession>A0A0D0IRE1</accession>
<evidence type="ECO:0008006" key="3">
    <source>
        <dbReference type="Google" id="ProtNLM"/>
    </source>
</evidence>
<reference evidence="1 2" key="1">
    <citation type="submission" date="2015-01" db="EMBL/GenBank/DDBJ databases">
        <title>Draft genome sequence of Leucobacter komagatae strain VKM ST2845.</title>
        <authorList>
            <person name="Karlyshev A.V."/>
            <person name="Kudryashova E.B."/>
        </authorList>
    </citation>
    <scope>NUCLEOTIDE SEQUENCE [LARGE SCALE GENOMIC DNA]</scope>
    <source>
        <strain evidence="1 2">VKM ST2845</strain>
    </source>
</reference>
<dbReference type="InterPro" id="IPR023214">
    <property type="entry name" value="HAD_sf"/>
</dbReference>
<dbReference type="Proteomes" id="UP000032120">
    <property type="component" value="Unassembled WGS sequence"/>
</dbReference>
<proteinExistence type="predicted"/>
<dbReference type="SUPFAM" id="SSF56784">
    <property type="entry name" value="HAD-like"/>
    <property type="match status" value="1"/>
</dbReference>
<comment type="caution">
    <text evidence="1">The sequence shown here is derived from an EMBL/GenBank/DDBJ whole genome shotgun (WGS) entry which is preliminary data.</text>
</comment>
<dbReference type="CDD" id="cd01427">
    <property type="entry name" value="HAD_like"/>
    <property type="match status" value="1"/>
</dbReference>
<protein>
    <recommendedName>
        <fullName evidence="3">FMN phosphatase YigB (HAD superfamily)</fullName>
    </recommendedName>
</protein>
<dbReference type="InterPro" id="IPR036412">
    <property type="entry name" value="HAD-like_sf"/>
</dbReference>
<evidence type="ECO:0000313" key="2">
    <source>
        <dbReference type="Proteomes" id="UP000032120"/>
    </source>
</evidence>
<dbReference type="AlphaFoldDB" id="A0A0D0IRE1"/>
<dbReference type="Pfam" id="PF00702">
    <property type="entry name" value="Hydrolase"/>
    <property type="match status" value="1"/>
</dbReference>
<gene>
    <name evidence="1" type="ORF">SD72_02100</name>
</gene>
<name>A0A0D0IRE1_9MICO</name>
<keyword evidence="2" id="KW-1185">Reference proteome</keyword>
<organism evidence="1 2">
    <name type="scientific">Leucobacter komagatae</name>
    <dbReference type="NCBI Taxonomy" id="55969"/>
    <lineage>
        <taxon>Bacteria</taxon>
        <taxon>Bacillati</taxon>
        <taxon>Actinomycetota</taxon>
        <taxon>Actinomycetes</taxon>
        <taxon>Micrococcales</taxon>
        <taxon>Microbacteriaceae</taxon>
        <taxon>Leucobacter</taxon>
    </lineage>
</organism>
<dbReference type="EMBL" id="JXSQ01000002">
    <property type="protein sequence ID" value="KIP53512.1"/>
    <property type="molecule type" value="Genomic_DNA"/>
</dbReference>
<evidence type="ECO:0000313" key="1">
    <source>
        <dbReference type="EMBL" id="KIP53512.1"/>
    </source>
</evidence>
<sequence length="232" mass="24195">MDSASTTGGRFPTRKATVSALPVLIFDFDGTVSLGDGPVRAYAQAVAAAAGAGEDLLSDVARMLSGELSRYVDGYDLVRQAALEYGLTDRELSRAYLESRDLLATVHAPIAAPSGLEAFLRGADADRVLITNAPDIRIDTALETLGLAGLFDTIITDAGKPAGMATLLDGLGSGKRVLSVGDVWENDLEPASARGHATALVGAHQPSWATPDFSGTTVTDVLPDIARWLIAE</sequence>
<dbReference type="Gene3D" id="3.40.50.1000">
    <property type="entry name" value="HAD superfamily/HAD-like"/>
    <property type="match status" value="1"/>
</dbReference>